<reference evidence="1" key="2">
    <citation type="submission" date="2015-06" db="UniProtKB">
        <authorList>
            <consortium name="EnsemblMetazoa"/>
        </authorList>
    </citation>
    <scope>IDENTIFICATION</scope>
</reference>
<proteinExistence type="predicted"/>
<evidence type="ECO:0000313" key="2">
    <source>
        <dbReference type="Proteomes" id="UP000015104"/>
    </source>
</evidence>
<keyword evidence="2" id="KW-1185">Reference proteome</keyword>
<reference evidence="2" key="1">
    <citation type="submission" date="2011-08" db="EMBL/GenBank/DDBJ databases">
        <authorList>
            <person name="Rombauts S."/>
        </authorList>
    </citation>
    <scope>NUCLEOTIDE SEQUENCE</scope>
    <source>
        <strain evidence="2">London</strain>
    </source>
</reference>
<dbReference type="HOGENOM" id="CLU_3034957_0_0_1"/>
<dbReference type="AlphaFoldDB" id="T1KUZ4"/>
<name>T1KUZ4_TETUR</name>
<evidence type="ECO:0000313" key="1">
    <source>
        <dbReference type="EnsemblMetazoa" id="tetur22g01820.1"/>
    </source>
</evidence>
<protein>
    <submittedName>
        <fullName evidence="1">Uncharacterized protein</fullName>
    </submittedName>
</protein>
<organism evidence="1 2">
    <name type="scientific">Tetranychus urticae</name>
    <name type="common">Two-spotted spider mite</name>
    <dbReference type="NCBI Taxonomy" id="32264"/>
    <lineage>
        <taxon>Eukaryota</taxon>
        <taxon>Metazoa</taxon>
        <taxon>Ecdysozoa</taxon>
        <taxon>Arthropoda</taxon>
        <taxon>Chelicerata</taxon>
        <taxon>Arachnida</taxon>
        <taxon>Acari</taxon>
        <taxon>Acariformes</taxon>
        <taxon>Trombidiformes</taxon>
        <taxon>Prostigmata</taxon>
        <taxon>Eleutherengona</taxon>
        <taxon>Raphignathae</taxon>
        <taxon>Tetranychoidea</taxon>
        <taxon>Tetranychidae</taxon>
        <taxon>Tetranychus</taxon>
    </lineage>
</organism>
<sequence>MYRSISCCIAAIKCFDNKNATRIDDGNYKYDDPDPGDGDYDDVDDVRVQKMDQSG</sequence>
<dbReference type="EnsemblMetazoa" id="tetur22g01820.1">
    <property type="protein sequence ID" value="tetur22g01820.1"/>
    <property type="gene ID" value="tetur22g01820"/>
</dbReference>
<dbReference type="Proteomes" id="UP000015104">
    <property type="component" value="Unassembled WGS sequence"/>
</dbReference>
<accession>T1KUZ4</accession>
<dbReference type="EMBL" id="CAEY01000586">
    <property type="status" value="NOT_ANNOTATED_CDS"/>
    <property type="molecule type" value="Genomic_DNA"/>
</dbReference>